<evidence type="ECO:0000313" key="3">
    <source>
        <dbReference type="Proteomes" id="UP000270581"/>
    </source>
</evidence>
<dbReference type="RefSeq" id="WP_075938308.1">
    <property type="nucleotide sequence ID" value="NZ_BDJH01000002.1"/>
</dbReference>
<comment type="caution">
    <text evidence="2">The sequence shown here is derived from an EMBL/GenBank/DDBJ whole genome shotgun (WGS) entry which is preliminary data.</text>
</comment>
<organism evidence="2 3">
    <name type="scientific">Halosegnis longus</name>
    <dbReference type="NCBI Taxonomy" id="2216012"/>
    <lineage>
        <taxon>Archaea</taxon>
        <taxon>Methanobacteriati</taxon>
        <taxon>Methanobacteriota</taxon>
        <taxon>Stenosarchaea group</taxon>
        <taxon>Halobacteria</taxon>
        <taxon>Halobacteriales</taxon>
        <taxon>Natronomonadaceae</taxon>
        <taxon>Halosegnis</taxon>
    </lineage>
</organism>
<name>A0AAJ4R8D1_9EURY</name>
<evidence type="ECO:0000259" key="1">
    <source>
        <dbReference type="Pfam" id="PF24422"/>
    </source>
</evidence>
<proteinExistence type="predicted"/>
<dbReference type="InterPro" id="IPR055974">
    <property type="entry name" value="DUF7552"/>
</dbReference>
<dbReference type="AlphaFoldDB" id="A0AAJ4R8D1"/>
<dbReference type="Pfam" id="PF24422">
    <property type="entry name" value="DUF7552"/>
    <property type="match status" value="1"/>
</dbReference>
<feature type="domain" description="DUF7552" evidence="1">
    <location>
        <begin position="6"/>
        <end position="79"/>
    </location>
</feature>
<protein>
    <recommendedName>
        <fullName evidence="1">DUF7552 domain-containing protein</fullName>
    </recommendedName>
</protein>
<gene>
    <name evidence="2" type="ORF">Nmn1133_04525</name>
</gene>
<dbReference type="EMBL" id="RJJC01000001">
    <property type="protein sequence ID" value="RNJ26021.1"/>
    <property type="molecule type" value="Genomic_DNA"/>
</dbReference>
<evidence type="ECO:0000313" key="2">
    <source>
        <dbReference type="EMBL" id="RNJ26021.1"/>
    </source>
</evidence>
<reference evidence="2 3" key="1">
    <citation type="submission" date="2018-11" db="EMBL/GenBank/DDBJ databases">
        <title>Genome sequences of Natronomonas sp. CBA1133.</title>
        <authorList>
            <person name="Roh S.W."/>
            <person name="Cha I.-T."/>
        </authorList>
    </citation>
    <scope>NUCLEOTIDE SEQUENCE [LARGE SCALE GENOMIC DNA]</scope>
    <source>
        <strain evidence="2 3">CBA1133</strain>
    </source>
</reference>
<dbReference type="Proteomes" id="UP000270581">
    <property type="component" value="Unassembled WGS sequence"/>
</dbReference>
<keyword evidence="3" id="KW-1185">Reference proteome</keyword>
<sequence length="98" mass="10777">MSESSLHALRDRIETLASETGSYYLVCARCGDRPVPAATLRFESRAVARVAADVTAQYRSRLREYDPALPRYEIIVCETGPETGSRPFDAGLATHSEA</sequence>
<accession>A0AAJ4R8D1</accession>